<evidence type="ECO:0000313" key="9">
    <source>
        <dbReference type="EMBL" id="JAS61293.1"/>
    </source>
</evidence>
<evidence type="ECO:0000256" key="2">
    <source>
        <dbReference type="ARBA" id="ARBA00005900"/>
    </source>
</evidence>
<proteinExistence type="inferred from homology"/>
<dbReference type="Gene3D" id="1.20.1080.10">
    <property type="entry name" value="Glycerol uptake facilitator protein"/>
    <property type="match status" value="1"/>
</dbReference>
<name>A0A1B6GG55_9HEMI</name>
<dbReference type="InterPro" id="IPR023271">
    <property type="entry name" value="Aquaporin-like"/>
</dbReference>
<feature type="transmembrane region" description="Helical" evidence="8">
    <location>
        <begin position="51"/>
        <end position="76"/>
    </location>
</feature>
<evidence type="ECO:0000256" key="4">
    <source>
        <dbReference type="ARBA" id="ARBA00022692"/>
    </source>
</evidence>
<evidence type="ECO:0000256" key="3">
    <source>
        <dbReference type="ARBA" id="ARBA00022448"/>
    </source>
</evidence>
<evidence type="ECO:0000256" key="8">
    <source>
        <dbReference type="PIRNR" id="PIRNR017529"/>
    </source>
</evidence>
<dbReference type="InterPro" id="IPR016697">
    <property type="entry name" value="Aquaporin_11/12"/>
</dbReference>
<dbReference type="PIRSF" id="PIRSF017529">
    <property type="entry name" value="Aquaporin_11/12"/>
    <property type="match status" value="1"/>
</dbReference>
<evidence type="ECO:0000256" key="6">
    <source>
        <dbReference type="ARBA" id="ARBA00022989"/>
    </source>
</evidence>
<dbReference type="AlphaFoldDB" id="A0A1B6GG55"/>
<protein>
    <recommendedName>
        <fullName evidence="8">Aquaporin</fullName>
    </recommendedName>
</protein>
<feature type="transmembrane region" description="Helical" evidence="8">
    <location>
        <begin position="20"/>
        <end position="39"/>
    </location>
</feature>
<keyword evidence="6 8" id="KW-1133">Transmembrane helix</keyword>
<gene>
    <name evidence="9" type="ORF">g.24388</name>
</gene>
<comment type="similarity">
    <text evidence="2">Belongs to the MIP/aquaporin (TC 1.A.8) family. AQP11/AQP12 subfamily.</text>
</comment>
<dbReference type="GO" id="GO:0015267">
    <property type="term" value="F:channel activity"/>
    <property type="evidence" value="ECO:0007669"/>
    <property type="project" value="TreeGrafter"/>
</dbReference>
<dbReference type="FunFam" id="1.20.1080.10:FF:000018">
    <property type="entry name" value="Aquaporin"/>
    <property type="match status" value="1"/>
</dbReference>
<accession>A0A1B6GG55</accession>
<dbReference type="SUPFAM" id="SSF81338">
    <property type="entry name" value="Aquaporin-like"/>
    <property type="match status" value="1"/>
</dbReference>
<dbReference type="GO" id="GO:0005737">
    <property type="term" value="C:cytoplasm"/>
    <property type="evidence" value="ECO:0007669"/>
    <property type="project" value="TreeGrafter"/>
</dbReference>
<dbReference type="InterPro" id="IPR051883">
    <property type="entry name" value="AQP11/12_channel"/>
</dbReference>
<evidence type="ECO:0000256" key="1">
    <source>
        <dbReference type="ARBA" id="ARBA00004141"/>
    </source>
</evidence>
<dbReference type="PANTHER" id="PTHR21191:SF16">
    <property type="entry name" value="AQUAPORIN"/>
    <property type="match status" value="1"/>
</dbReference>
<feature type="transmembrane region" description="Helical" evidence="8">
    <location>
        <begin position="82"/>
        <end position="100"/>
    </location>
</feature>
<keyword evidence="5" id="KW-0677">Repeat</keyword>
<evidence type="ECO:0000256" key="5">
    <source>
        <dbReference type="ARBA" id="ARBA00022737"/>
    </source>
</evidence>
<keyword evidence="4 8" id="KW-0812">Transmembrane</keyword>
<evidence type="ECO:0000256" key="7">
    <source>
        <dbReference type="ARBA" id="ARBA00023136"/>
    </source>
</evidence>
<feature type="transmembrane region" description="Helical" evidence="8">
    <location>
        <begin position="200"/>
        <end position="223"/>
    </location>
</feature>
<keyword evidence="3" id="KW-0813">Transport</keyword>
<dbReference type="PANTHER" id="PTHR21191">
    <property type="entry name" value="AQUAPORIN"/>
    <property type="match status" value="1"/>
</dbReference>
<comment type="subcellular location">
    <subcellularLocation>
        <location evidence="1">Membrane</location>
        <topology evidence="1">Multi-pass membrane protein</topology>
    </subcellularLocation>
</comment>
<reference evidence="9" key="1">
    <citation type="submission" date="2015-11" db="EMBL/GenBank/DDBJ databases">
        <title>De novo transcriptome assembly of four potential Pierce s Disease insect vectors from Arizona vineyards.</title>
        <authorList>
            <person name="Tassone E.E."/>
        </authorList>
    </citation>
    <scope>NUCLEOTIDE SEQUENCE</scope>
</reference>
<feature type="transmembrane region" description="Helical" evidence="8">
    <location>
        <begin position="243"/>
        <end position="261"/>
    </location>
</feature>
<keyword evidence="7 8" id="KW-0472">Membrane</keyword>
<dbReference type="EMBL" id="GECZ01008476">
    <property type="protein sequence ID" value="JAS61293.1"/>
    <property type="molecule type" value="Transcribed_RNA"/>
</dbReference>
<organism evidence="9">
    <name type="scientific">Cuerna arida</name>
    <dbReference type="NCBI Taxonomy" id="1464854"/>
    <lineage>
        <taxon>Eukaryota</taxon>
        <taxon>Metazoa</taxon>
        <taxon>Ecdysozoa</taxon>
        <taxon>Arthropoda</taxon>
        <taxon>Hexapoda</taxon>
        <taxon>Insecta</taxon>
        <taxon>Pterygota</taxon>
        <taxon>Neoptera</taxon>
        <taxon>Paraneoptera</taxon>
        <taxon>Hemiptera</taxon>
        <taxon>Auchenorrhyncha</taxon>
        <taxon>Membracoidea</taxon>
        <taxon>Cicadellidae</taxon>
        <taxon>Cicadellinae</taxon>
        <taxon>Proconiini</taxon>
        <taxon>Cuerna</taxon>
    </lineage>
</organism>
<sequence>MFQLNSSKKGMGKRQLPGAYHLAVSTAYIALTSLIAFWLRKIVNRFFPENTLAKMLILELIAAGELCACCFELVIVADNFGIGTYAIFLFLLTIWWSLNWGDASACPYTHLEEVVEGNVNVLVAGAKIFAEMAGGLLIFKYIQFLWQLEISSTHKGRAFEKCSADLQVPAVLGAVIEGIATCLCRLASRAIGEVGPKYAVAYDSFVGTSLVVAAFDYSGGYFNPVLASALKFGCKGHTASEHVFVYWIGACTGAILSVFLYQNSMMKGIINRFKPKVD</sequence>
<dbReference type="GO" id="GO:0016020">
    <property type="term" value="C:membrane"/>
    <property type="evidence" value="ECO:0007669"/>
    <property type="project" value="UniProtKB-SubCell"/>
</dbReference>